<evidence type="ECO:0000313" key="1">
    <source>
        <dbReference type="EMBL" id="KAK2101779.1"/>
    </source>
</evidence>
<proteinExistence type="predicted"/>
<organism evidence="1 2">
    <name type="scientific">Saguinus oedipus</name>
    <name type="common">Cotton-top tamarin</name>
    <name type="synonym">Oedipomidas oedipus</name>
    <dbReference type="NCBI Taxonomy" id="9490"/>
    <lineage>
        <taxon>Eukaryota</taxon>
        <taxon>Metazoa</taxon>
        <taxon>Chordata</taxon>
        <taxon>Craniata</taxon>
        <taxon>Vertebrata</taxon>
        <taxon>Euteleostomi</taxon>
        <taxon>Mammalia</taxon>
        <taxon>Eutheria</taxon>
        <taxon>Euarchontoglires</taxon>
        <taxon>Primates</taxon>
        <taxon>Haplorrhini</taxon>
        <taxon>Platyrrhini</taxon>
        <taxon>Cebidae</taxon>
        <taxon>Callitrichinae</taxon>
        <taxon>Saguinus</taxon>
    </lineage>
</organism>
<reference evidence="1 2" key="1">
    <citation type="submission" date="2023-05" db="EMBL/GenBank/DDBJ databases">
        <title>B98-5 Cell Line De Novo Hybrid Assembly: An Optical Mapping Approach.</title>
        <authorList>
            <person name="Kananen K."/>
            <person name="Auerbach J.A."/>
            <person name="Kautto E."/>
            <person name="Blachly J.S."/>
        </authorList>
    </citation>
    <scope>NUCLEOTIDE SEQUENCE [LARGE SCALE GENOMIC DNA]</scope>
    <source>
        <strain evidence="1">B95-8</strain>
        <tissue evidence="1">Cell line</tissue>
    </source>
</reference>
<keyword evidence="2" id="KW-1185">Reference proteome</keyword>
<evidence type="ECO:0000313" key="2">
    <source>
        <dbReference type="Proteomes" id="UP001266305"/>
    </source>
</evidence>
<accession>A0ABQ9UXE7</accession>
<protein>
    <submittedName>
        <fullName evidence="1">Uncharacterized protein</fullName>
    </submittedName>
</protein>
<dbReference type="EMBL" id="JASSZA010000009">
    <property type="protein sequence ID" value="KAK2101779.1"/>
    <property type="molecule type" value="Genomic_DNA"/>
</dbReference>
<comment type="caution">
    <text evidence="1">The sequence shown here is derived from an EMBL/GenBank/DDBJ whole genome shotgun (WGS) entry which is preliminary data.</text>
</comment>
<sequence>MEVHLDGVCVLQFHLLKGGYIAAEQQLRNCKHTEEPYLRNREPGPQLVPAVERDELEAGRLMLLEMEICQMENKSTSSKKIPGMAESLHFKRRLVSNGLALAKNSTVQLQPIADLQ</sequence>
<dbReference type="Proteomes" id="UP001266305">
    <property type="component" value="Unassembled WGS sequence"/>
</dbReference>
<gene>
    <name evidence="1" type="ORF">P7K49_019445</name>
</gene>
<name>A0ABQ9UXE7_SAGOE</name>